<keyword evidence="1" id="KW-0645">Protease</keyword>
<feature type="domain" description="Reverse transcriptase RNase H-like" evidence="9">
    <location>
        <begin position="162"/>
        <end position="260"/>
    </location>
</feature>
<evidence type="ECO:0000259" key="9">
    <source>
        <dbReference type="Pfam" id="PF17917"/>
    </source>
</evidence>
<dbReference type="EMBL" id="NBNE01016711">
    <property type="protein sequence ID" value="OWY93100.1"/>
    <property type="molecule type" value="Genomic_DNA"/>
</dbReference>
<sequence length="313" mass="35580">MCRRVEDLLEACDKWNLSIIVTKSFWGVDNVGYLGHRVSIGGLEASPKVLKSLTDLPFPGSLRSMQSFQGSLNYYSRFIEDYAIYASVLYELREVEFAELEKRSDLRRILDRNDPISRDHDPSEVKLTGPVDERWIRTHRAFIASKTKIATTPVLRHFDESRTPVVIVYAIDWAISASLTQEHDGIYHPVAFASRTLKMNELNYNVIEKKVLALLRIMDLNYNMLIGREIRVLMRHSTLSWLFKSTGLQGRLGQWSALLAPWTLEITKCTKGEDEILGAIAASITPRVKLDEALAETLPGKSLNAGSKRRYPP</sequence>
<evidence type="ECO:0000256" key="1">
    <source>
        <dbReference type="ARBA" id="ARBA00022670"/>
    </source>
</evidence>
<keyword evidence="8 10" id="KW-0695">RNA-directed DNA polymerase</keyword>
<dbReference type="GO" id="GO:0003964">
    <property type="term" value="F:RNA-directed DNA polymerase activity"/>
    <property type="evidence" value="ECO:0007669"/>
    <property type="project" value="UniProtKB-KW"/>
</dbReference>
<dbReference type="GO" id="GO:0004190">
    <property type="term" value="F:aspartic-type endopeptidase activity"/>
    <property type="evidence" value="ECO:0007669"/>
    <property type="project" value="UniProtKB-KW"/>
</dbReference>
<keyword evidence="3" id="KW-0548">Nucleotidyltransferase</keyword>
<accession>A0A225UJJ1</accession>
<dbReference type="InterPro" id="IPR043502">
    <property type="entry name" value="DNA/RNA_pol_sf"/>
</dbReference>
<evidence type="ECO:0000313" key="11">
    <source>
        <dbReference type="Proteomes" id="UP000198211"/>
    </source>
</evidence>
<dbReference type="GO" id="GO:0006508">
    <property type="term" value="P:proteolysis"/>
    <property type="evidence" value="ECO:0007669"/>
    <property type="project" value="UniProtKB-KW"/>
</dbReference>
<evidence type="ECO:0000256" key="3">
    <source>
        <dbReference type="ARBA" id="ARBA00022695"/>
    </source>
</evidence>
<evidence type="ECO:0000256" key="6">
    <source>
        <dbReference type="ARBA" id="ARBA00022759"/>
    </source>
</evidence>
<dbReference type="Gene3D" id="3.30.70.270">
    <property type="match status" value="1"/>
</dbReference>
<proteinExistence type="predicted"/>
<dbReference type="Pfam" id="PF17917">
    <property type="entry name" value="RT_RNaseH"/>
    <property type="match status" value="1"/>
</dbReference>
<evidence type="ECO:0000313" key="10">
    <source>
        <dbReference type="EMBL" id="OWY93100.1"/>
    </source>
</evidence>
<evidence type="ECO:0000256" key="8">
    <source>
        <dbReference type="ARBA" id="ARBA00022918"/>
    </source>
</evidence>
<keyword evidence="6" id="KW-0255">Endonuclease</keyword>
<dbReference type="GO" id="GO:0004519">
    <property type="term" value="F:endonuclease activity"/>
    <property type="evidence" value="ECO:0007669"/>
    <property type="project" value="UniProtKB-KW"/>
</dbReference>
<dbReference type="Proteomes" id="UP000198211">
    <property type="component" value="Unassembled WGS sequence"/>
</dbReference>
<dbReference type="STRING" id="4795.A0A225UJJ1"/>
<keyword evidence="7" id="KW-0378">Hydrolase</keyword>
<keyword evidence="2" id="KW-0808">Transferase</keyword>
<dbReference type="PANTHER" id="PTHR33064">
    <property type="entry name" value="POL PROTEIN"/>
    <property type="match status" value="1"/>
</dbReference>
<name>A0A225UJJ1_9STRA</name>
<dbReference type="InterPro" id="IPR041373">
    <property type="entry name" value="RT_RNaseH"/>
</dbReference>
<evidence type="ECO:0000256" key="5">
    <source>
        <dbReference type="ARBA" id="ARBA00022750"/>
    </source>
</evidence>
<keyword evidence="4" id="KW-0540">Nuclease</keyword>
<evidence type="ECO:0000256" key="4">
    <source>
        <dbReference type="ARBA" id="ARBA00022722"/>
    </source>
</evidence>
<reference evidence="11" key="1">
    <citation type="submission" date="2017-03" db="EMBL/GenBank/DDBJ databases">
        <title>Phytopthora megakarya and P. palmivora, two closely related causual agents of cacao black pod achieved similar genome size and gene model numbers by different mechanisms.</title>
        <authorList>
            <person name="Ali S."/>
            <person name="Shao J."/>
            <person name="Larry D.J."/>
            <person name="Kronmiller B."/>
            <person name="Shen D."/>
            <person name="Strem M.D."/>
            <person name="Melnick R.L."/>
            <person name="Guiltinan M.J."/>
            <person name="Tyler B.M."/>
            <person name="Meinhardt L.W."/>
            <person name="Bailey B.A."/>
        </authorList>
    </citation>
    <scope>NUCLEOTIDE SEQUENCE [LARGE SCALE GENOMIC DNA]</scope>
    <source>
        <strain evidence="11">zdho120</strain>
    </source>
</reference>
<dbReference type="InterPro" id="IPR043128">
    <property type="entry name" value="Rev_trsase/Diguanyl_cyclase"/>
</dbReference>
<keyword evidence="11" id="KW-1185">Reference proteome</keyword>
<dbReference type="SUPFAM" id="SSF56672">
    <property type="entry name" value="DNA/RNA polymerases"/>
    <property type="match status" value="1"/>
</dbReference>
<dbReference type="OrthoDB" id="124264at2759"/>
<dbReference type="InterPro" id="IPR051320">
    <property type="entry name" value="Viral_Replic_Matur_Polypro"/>
</dbReference>
<dbReference type="AlphaFoldDB" id="A0A225UJJ1"/>
<dbReference type="PANTHER" id="PTHR33064:SF37">
    <property type="entry name" value="RIBONUCLEASE H"/>
    <property type="match status" value="1"/>
</dbReference>
<comment type="caution">
    <text evidence="10">The sequence shown here is derived from an EMBL/GenBank/DDBJ whole genome shotgun (WGS) entry which is preliminary data.</text>
</comment>
<protein>
    <submittedName>
        <fullName evidence="10">Reverse transcriptase</fullName>
    </submittedName>
</protein>
<gene>
    <name evidence="10" type="ORF">PHMEG_00037627</name>
</gene>
<evidence type="ECO:0000256" key="7">
    <source>
        <dbReference type="ARBA" id="ARBA00022801"/>
    </source>
</evidence>
<keyword evidence="5" id="KW-0064">Aspartyl protease</keyword>
<organism evidence="10 11">
    <name type="scientific">Phytophthora megakarya</name>
    <dbReference type="NCBI Taxonomy" id="4795"/>
    <lineage>
        <taxon>Eukaryota</taxon>
        <taxon>Sar</taxon>
        <taxon>Stramenopiles</taxon>
        <taxon>Oomycota</taxon>
        <taxon>Peronosporomycetes</taxon>
        <taxon>Peronosporales</taxon>
        <taxon>Peronosporaceae</taxon>
        <taxon>Phytophthora</taxon>
    </lineage>
</organism>
<evidence type="ECO:0000256" key="2">
    <source>
        <dbReference type="ARBA" id="ARBA00022679"/>
    </source>
</evidence>